<dbReference type="EC" id="2.3.1.-" evidence="2"/>
<keyword evidence="2" id="KW-0204">Cytolysis</keyword>
<dbReference type="InterPro" id="IPR003996">
    <property type="entry name" value="RTX_toxin-activating_protC_bac"/>
</dbReference>
<keyword evidence="2 3" id="KW-0012">Acyltransferase</keyword>
<feature type="non-terminal residue" evidence="3">
    <location>
        <position position="80"/>
    </location>
</feature>
<protein>
    <recommendedName>
        <fullName evidence="2">RTX toxin-activating lysine-acyltransferase</fullName>
        <ecNumber evidence="2">2.3.1.-</ecNumber>
    </recommendedName>
</protein>
<gene>
    <name evidence="3" type="ORF">E4656_15560</name>
</gene>
<keyword evidence="4" id="KW-1185">Reference proteome</keyword>
<proteinExistence type="inferred from homology"/>
<comment type="similarity">
    <text evidence="1 2">Belongs to the RTX toxin acyltransferase family.</text>
</comment>
<dbReference type="GO" id="GO:0005737">
    <property type="term" value="C:cytoplasm"/>
    <property type="evidence" value="ECO:0007669"/>
    <property type="project" value="UniProtKB-SubCell"/>
</dbReference>
<dbReference type="Proteomes" id="UP000297475">
    <property type="component" value="Unassembled WGS sequence"/>
</dbReference>
<comment type="function">
    <text evidence="2">Involved in fatty acylation of protoxin at internal lysine residues, thereby converting it to the active toxin.</text>
</comment>
<dbReference type="OrthoDB" id="5431564at2"/>
<comment type="subcellular location">
    <subcellularLocation>
        <location evidence="2">Cytoplasm</location>
    </subcellularLocation>
</comment>
<dbReference type="AlphaFoldDB" id="A0A4Z0WCK3"/>
<keyword evidence="2 3" id="KW-0808">Transferase</keyword>
<evidence type="ECO:0000313" key="3">
    <source>
        <dbReference type="EMBL" id="TGG91445.1"/>
    </source>
</evidence>
<dbReference type="GO" id="GO:0016746">
    <property type="term" value="F:acyltransferase activity"/>
    <property type="evidence" value="ECO:0007669"/>
    <property type="project" value="UniProtKB-UniRule"/>
</dbReference>
<dbReference type="GO" id="GO:0009404">
    <property type="term" value="P:toxin metabolic process"/>
    <property type="evidence" value="ECO:0007669"/>
    <property type="project" value="UniProtKB-UniRule"/>
</dbReference>
<evidence type="ECO:0000256" key="2">
    <source>
        <dbReference type="RuleBase" id="RU368102"/>
    </source>
</evidence>
<accession>A0A4Z0WCK3</accession>
<dbReference type="Pfam" id="PF02794">
    <property type="entry name" value="HlyC"/>
    <property type="match status" value="1"/>
</dbReference>
<reference evidence="3 4" key="1">
    <citation type="submission" date="2019-04" db="EMBL/GenBank/DDBJ databases">
        <title>Natronospirillum operosus gen. nov., sp. nov., a haloalkaliphilic satellite isolated from decaying biomass of laboratory culture of cyanobacterium Geitlerinema sp. and proposal of Natronospirillaceae fam. nov. and Saccharospirillaceae fam. nov.</title>
        <authorList>
            <person name="Kevbrin V."/>
            <person name="Boltyanskaya Y."/>
            <person name="Koziaeva V."/>
            <person name="Grouzdev D.S."/>
            <person name="Park M."/>
            <person name="Cho J."/>
        </authorList>
    </citation>
    <scope>NUCLEOTIDE SEQUENCE [LARGE SCALE GENOMIC DNA]</scope>
    <source>
        <strain evidence="3 4">G-116</strain>
    </source>
</reference>
<comment type="caution">
    <text evidence="3">The sequence shown here is derived from an EMBL/GenBank/DDBJ whole genome shotgun (WGS) entry which is preliminary data.</text>
</comment>
<evidence type="ECO:0000256" key="1">
    <source>
        <dbReference type="ARBA" id="ARBA00005686"/>
    </source>
</evidence>
<keyword evidence="2" id="KW-0963">Cytoplasm</keyword>
<dbReference type="GO" id="GO:0031640">
    <property type="term" value="P:killing of cells of another organism"/>
    <property type="evidence" value="ECO:0007669"/>
    <property type="project" value="UniProtKB-KW"/>
</dbReference>
<organism evidence="3 4">
    <name type="scientific">Natronospirillum operosum</name>
    <dbReference type="NCBI Taxonomy" id="2759953"/>
    <lineage>
        <taxon>Bacteria</taxon>
        <taxon>Pseudomonadati</taxon>
        <taxon>Pseudomonadota</taxon>
        <taxon>Gammaproteobacteria</taxon>
        <taxon>Oceanospirillales</taxon>
        <taxon>Natronospirillaceae</taxon>
        <taxon>Natronospirillum</taxon>
    </lineage>
</organism>
<evidence type="ECO:0000313" key="4">
    <source>
        <dbReference type="Proteomes" id="UP000297475"/>
    </source>
</evidence>
<dbReference type="EMBL" id="SRMF01000008">
    <property type="protein sequence ID" value="TGG91445.1"/>
    <property type="molecule type" value="Genomic_DNA"/>
</dbReference>
<dbReference type="RefSeq" id="WP_135484229.1">
    <property type="nucleotide sequence ID" value="NZ_SRMF01000008.1"/>
</dbReference>
<name>A0A4Z0WCK3_9GAMM</name>
<sequence>MQSSIQTPLPPIQHKQGEPLTLWTTLGVVAEMSIVHGEACQRTVAQRTHRVLPALQSGQCHVFLDEEQRPWGYASWATVD</sequence>